<proteinExistence type="predicted"/>
<reference evidence="3" key="2">
    <citation type="submission" date="2015-01" db="EMBL/GenBank/DDBJ databases">
        <title>Evolutionary Origins and Diversification of the Mycorrhizal Mutualists.</title>
        <authorList>
            <consortium name="DOE Joint Genome Institute"/>
            <consortium name="Mycorrhizal Genomics Consortium"/>
            <person name="Kohler A."/>
            <person name="Kuo A."/>
            <person name="Nagy L.G."/>
            <person name="Floudas D."/>
            <person name="Copeland A."/>
            <person name="Barry K.W."/>
            <person name="Cichocki N."/>
            <person name="Veneault-Fourrey C."/>
            <person name="LaButti K."/>
            <person name="Lindquist E.A."/>
            <person name="Lipzen A."/>
            <person name="Lundell T."/>
            <person name="Morin E."/>
            <person name="Murat C."/>
            <person name="Riley R."/>
            <person name="Ohm R."/>
            <person name="Sun H."/>
            <person name="Tunlid A."/>
            <person name="Henrissat B."/>
            <person name="Grigoriev I.V."/>
            <person name="Hibbett D.S."/>
            <person name="Martin F."/>
        </authorList>
    </citation>
    <scope>NUCLEOTIDE SEQUENCE [LARGE SCALE GENOMIC DNA]</scope>
    <source>
        <strain evidence="3">LaAM-08-1</strain>
    </source>
</reference>
<evidence type="ECO:0000256" key="1">
    <source>
        <dbReference type="SAM" id="Coils"/>
    </source>
</evidence>
<dbReference type="PANTHER" id="PTHR32046">
    <property type="entry name" value="G DOMAIN-CONTAINING PROTEIN"/>
    <property type="match status" value="1"/>
</dbReference>
<dbReference type="PANTHER" id="PTHR32046:SF12">
    <property type="entry name" value="AIG1-TYPE G DOMAIN-CONTAINING PROTEIN"/>
    <property type="match status" value="1"/>
</dbReference>
<feature type="coiled-coil region" evidence="1">
    <location>
        <begin position="289"/>
        <end position="316"/>
    </location>
</feature>
<reference evidence="2 3" key="1">
    <citation type="submission" date="2014-04" db="EMBL/GenBank/DDBJ databases">
        <authorList>
            <consortium name="DOE Joint Genome Institute"/>
            <person name="Kuo A."/>
            <person name="Kohler A."/>
            <person name="Nagy L.G."/>
            <person name="Floudas D."/>
            <person name="Copeland A."/>
            <person name="Barry K.W."/>
            <person name="Cichocki N."/>
            <person name="Veneault-Fourrey C."/>
            <person name="LaButti K."/>
            <person name="Lindquist E.A."/>
            <person name="Lipzen A."/>
            <person name="Lundell T."/>
            <person name="Morin E."/>
            <person name="Murat C."/>
            <person name="Sun H."/>
            <person name="Tunlid A."/>
            <person name="Henrissat B."/>
            <person name="Grigoriev I.V."/>
            <person name="Hibbett D.S."/>
            <person name="Martin F."/>
            <person name="Nordberg H.P."/>
            <person name="Cantor M.N."/>
            <person name="Hua S.X."/>
        </authorList>
    </citation>
    <scope>NUCLEOTIDE SEQUENCE [LARGE SCALE GENOMIC DNA]</scope>
    <source>
        <strain evidence="2 3">LaAM-08-1</strain>
    </source>
</reference>
<keyword evidence="3" id="KW-1185">Reference proteome</keyword>
<gene>
    <name evidence="2" type="ORF">K443DRAFT_678156</name>
</gene>
<sequence>MRRNYLQIKKDAEAEGEIDENAQDILNDLEVTVTAGHQTALKMLVKLFNWLDTLEAQPTTEIMSLYEQSIKIDRSISGTLARMTQLAEKRGNLERLIRESDGIKLTVEGSKNFKNEITKKRWVYKDQSYHSTICSEPQCYSNCHVPCSLTFSIDPKGLRGCAAFWDSKNHFDYCRRSGCGHHMNKHRHYNSTWFHLEEKDMITDEKTKKRHEEATELLKNKEISIADVQKVIENTGKEMAEATEEIGRLAAKYSELSLSGSFSGQVKKSVRLLETHLEGIRNKSEPDSIKQIEASLDQLKNKLRVLEVAAEAAKNKISRPSIVVRLGQKAKDVLGL</sequence>
<evidence type="ECO:0000313" key="3">
    <source>
        <dbReference type="Proteomes" id="UP000054477"/>
    </source>
</evidence>
<dbReference type="OrthoDB" id="2611327at2759"/>
<protein>
    <submittedName>
        <fullName evidence="2">Uncharacterized protein</fullName>
    </submittedName>
</protein>
<organism evidence="2 3">
    <name type="scientific">Laccaria amethystina LaAM-08-1</name>
    <dbReference type="NCBI Taxonomy" id="1095629"/>
    <lineage>
        <taxon>Eukaryota</taxon>
        <taxon>Fungi</taxon>
        <taxon>Dikarya</taxon>
        <taxon>Basidiomycota</taxon>
        <taxon>Agaricomycotina</taxon>
        <taxon>Agaricomycetes</taxon>
        <taxon>Agaricomycetidae</taxon>
        <taxon>Agaricales</taxon>
        <taxon>Agaricineae</taxon>
        <taxon>Hydnangiaceae</taxon>
        <taxon>Laccaria</taxon>
    </lineage>
</organism>
<keyword evidence="1" id="KW-0175">Coiled coil</keyword>
<dbReference type="Proteomes" id="UP000054477">
    <property type="component" value="Unassembled WGS sequence"/>
</dbReference>
<feature type="coiled-coil region" evidence="1">
    <location>
        <begin position="225"/>
        <end position="252"/>
    </location>
</feature>
<dbReference type="HOGENOM" id="CLU_826581_0_0_1"/>
<dbReference type="EMBL" id="KN838602">
    <property type="protein sequence ID" value="KIK01744.1"/>
    <property type="molecule type" value="Genomic_DNA"/>
</dbReference>
<accession>A0A0C9XJR7</accession>
<dbReference type="AlphaFoldDB" id="A0A0C9XJR7"/>
<dbReference type="STRING" id="1095629.A0A0C9XJR7"/>
<name>A0A0C9XJR7_9AGAR</name>
<evidence type="ECO:0000313" key="2">
    <source>
        <dbReference type="EMBL" id="KIK01744.1"/>
    </source>
</evidence>